<dbReference type="GO" id="GO:0005576">
    <property type="term" value="C:extracellular region"/>
    <property type="evidence" value="ECO:0007669"/>
    <property type="project" value="UniProtKB-SubCell"/>
</dbReference>
<evidence type="ECO:0000259" key="5">
    <source>
        <dbReference type="PROSITE" id="PS50871"/>
    </source>
</evidence>
<evidence type="ECO:0000256" key="3">
    <source>
        <dbReference type="ARBA" id="ARBA00022729"/>
    </source>
</evidence>
<dbReference type="PANTHER" id="PTHR22923">
    <property type="entry name" value="CEREBELLIN-RELATED"/>
    <property type="match status" value="1"/>
</dbReference>
<protein>
    <recommendedName>
        <fullName evidence="5">C1q domain-containing protein</fullName>
    </recommendedName>
</protein>
<dbReference type="InterPro" id="IPR001073">
    <property type="entry name" value="C1q_dom"/>
</dbReference>
<accession>A0A8W8KJ65</accession>
<dbReference type="PRINTS" id="PR00007">
    <property type="entry name" value="COMPLEMNTC1Q"/>
</dbReference>
<dbReference type="InterPro" id="IPR050822">
    <property type="entry name" value="Cerebellin_Synaptic_Org"/>
</dbReference>
<dbReference type="AlphaFoldDB" id="A0A8W8KJ65"/>
<dbReference type="Proteomes" id="UP000005408">
    <property type="component" value="Unassembled WGS sequence"/>
</dbReference>
<dbReference type="SMART" id="SM00110">
    <property type="entry name" value="C1Q"/>
    <property type="match status" value="1"/>
</dbReference>
<evidence type="ECO:0000256" key="1">
    <source>
        <dbReference type="ARBA" id="ARBA00004613"/>
    </source>
</evidence>
<keyword evidence="3 4" id="KW-0732">Signal</keyword>
<dbReference type="InterPro" id="IPR008983">
    <property type="entry name" value="Tumour_necrosis_fac-like_dom"/>
</dbReference>
<dbReference type="PROSITE" id="PS50871">
    <property type="entry name" value="C1Q"/>
    <property type="match status" value="1"/>
</dbReference>
<sequence length="184" mass="20165">MNLVTTFSVLLLILDIVLGDCNSTMTTSLIKSQLSPLQKTIDMLDNGSKCRCRSINQVVFLAEIGSGRTYQKGSIWIYDKVVTNVGNAYSPSTGKFTAPTNGVYQFNWYTLSAPNTMSHPELFVNGKLKARQSANNSGSTKQWITAGSSVALPLKKGDVVYIMDSRFTSQPFSQWTTFGGVLLN</sequence>
<evidence type="ECO:0000313" key="7">
    <source>
        <dbReference type="Proteomes" id="UP000005408"/>
    </source>
</evidence>
<keyword evidence="7" id="KW-1185">Reference proteome</keyword>
<dbReference type="PANTHER" id="PTHR22923:SF116">
    <property type="entry name" value="C1Q DOMAIN-CONTAINING PROTEIN"/>
    <property type="match status" value="1"/>
</dbReference>
<evidence type="ECO:0000313" key="6">
    <source>
        <dbReference type="EnsemblMetazoa" id="G24143.1:cds"/>
    </source>
</evidence>
<dbReference type="Gene3D" id="2.60.120.40">
    <property type="match status" value="1"/>
</dbReference>
<dbReference type="Pfam" id="PF00386">
    <property type="entry name" value="C1q"/>
    <property type="match status" value="1"/>
</dbReference>
<feature type="signal peptide" evidence="4">
    <location>
        <begin position="1"/>
        <end position="19"/>
    </location>
</feature>
<dbReference type="EnsemblMetazoa" id="G24143.1">
    <property type="protein sequence ID" value="G24143.1:cds"/>
    <property type="gene ID" value="G24143"/>
</dbReference>
<name>A0A8W8KJ65_MAGGI</name>
<comment type="subcellular location">
    <subcellularLocation>
        <location evidence="1">Secreted</location>
    </subcellularLocation>
</comment>
<reference evidence="6" key="1">
    <citation type="submission" date="2022-08" db="UniProtKB">
        <authorList>
            <consortium name="EnsemblMetazoa"/>
        </authorList>
    </citation>
    <scope>IDENTIFICATION</scope>
    <source>
        <strain evidence="6">05x7-T-G4-1.051#20</strain>
    </source>
</reference>
<organism evidence="6 7">
    <name type="scientific">Magallana gigas</name>
    <name type="common">Pacific oyster</name>
    <name type="synonym">Crassostrea gigas</name>
    <dbReference type="NCBI Taxonomy" id="29159"/>
    <lineage>
        <taxon>Eukaryota</taxon>
        <taxon>Metazoa</taxon>
        <taxon>Spiralia</taxon>
        <taxon>Lophotrochozoa</taxon>
        <taxon>Mollusca</taxon>
        <taxon>Bivalvia</taxon>
        <taxon>Autobranchia</taxon>
        <taxon>Pteriomorphia</taxon>
        <taxon>Ostreida</taxon>
        <taxon>Ostreoidea</taxon>
        <taxon>Ostreidae</taxon>
        <taxon>Magallana</taxon>
    </lineage>
</organism>
<feature type="domain" description="C1q" evidence="5">
    <location>
        <begin position="53"/>
        <end position="184"/>
    </location>
</feature>
<evidence type="ECO:0000256" key="4">
    <source>
        <dbReference type="SAM" id="SignalP"/>
    </source>
</evidence>
<evidence type="ECO:0000256" key="2">
    <source>
        <dbReference type="ARBA" id="ARBA00022525"/>
    </source>
</evidence>
<keyword evidence="2" id="KW-0964">Secreted</keyword>
<feature type="chain" id="PRO_5036462371" description="C1q domain-containing protein" evidence="4">
    <location>
        <begin position="20"/>
        <end position="184"/>
    </location>
</feature>
<proteinExistence type="predicted"/>
<dbReference type="SUPFAM" id="SSF49842">
    <property type="entry name" value="TNF-like"/>
    <property type="match status" value="1"/>
</dbReference>